<dbReference type="RefSeq" id="WP_264777095.1">
    <property type="nucleotide sequence ID" value="NZ_AP026560.1"/>
</dbReference>
<proteinExistence type="predicted"/>
<organism evidence="1 2">
    <name type="scientific">Deinococcus aetherius</name>
    <dbReference type="NCBI Taxonomy" id="200252"/>
    <lineage>
        <taxon>Bacteria</taxon>
        <taxon>Thermotogati</taxon>
        <taxon>Deinococcota</taxon>
        <taxon>Deinococci</taxon>
        <taxon>Deinococcales</taxon>
        <taxon>Deinococcaceae</taxon>
        <taxon>Deinococcus</taxon>
    </lineage>
</organism>
<keyword evidence="2" id="KW-1185">Reference proteome</keyword>
<dbReference type="EMBL" id="AP026560">
    <property type="protein sequence ID" value="BDP41318.1"/>
    <property type="molecule type" value="Genomic_DNA"/>
</dbReference>
<reference evidence="1" key="1">
    <citation type="submission" date="2022-07" db="EMBL/GenBank/DDBJ databases">
        <title>Complete Genome Sequence of the Radioresistant Bacterium Deinococcus aetherius ST0316, Isolated from the Air Dust collected in Lower Stratosphere above Japan.</title>
        <authorList>
            <person name="Satoh K."/>
            <person name="Hagiwara K."/>
            <person name="Katsumata K."/>
            <person name="Kubo A."/>
            <person name="Yokobori S."/>
            <person name="Yamagishi A."/>
            <person name="Oono Y."/>
            <person name="Narumi I."/>
        </authorList>
    </citation>
    <scope>NUCLEOTIDE SEQUENCE</scope>
    <source>
        <strain evidence="1">ST0316</strain>
    </source>
</reference>
<evidence type="ECO:0000313" key="2">
    <source>
        <dbReference type="Proteomes" id="UP001064971"/>
    </source>
</evidence>
<gene>
    <name evidence="1" type="ORF">DAETH_12870</name>
</gene>
<name>A0ABM8AC66_9DEIO</name>
<accession>A0ABM8AC66</accession>
<evidence type="ECO:0000313" key="1">
    <source>
        <dbReference type="EMBL" id="BDP41318.1"/>
    </source>
</evidence>
<dbReference type="Proteomes" id="UP001064971">
    <property type="component" value="Chromosome"/>
</dbReference>
<sequence length="59" mass="6642">MRGLLKHALRLAGAENRSGKVVVDSIMSRSIEPLALIWITHGFNSGWTKRSHAFKLLNR</sequence>
<evidence type="ECO:0008006" key="3">
    <source>
        <dbReference type="Google" id="ProtNLM"/>
    </source>
</evidence>
<protein>
    <recommendedName>
        <fullName evidence="3">Mobile element protein</fullName>
    </recommendedName>
</protein>